<dbReference type="PANTHER" id="PTHR37625:SF4">
    <property type="entry name" value="OUTER MEMBRANE LIPOPROTEIN"/>
    <property type="match status" value="1"/>
</dbReference>
<reference evidence="2 3" key="1">
    <citation type="submission" date="2016-08" db="EMBL/GenBank/DDBJ databases">
        <title>Draft genome sequence of Candidatus Piscirickettsia litoralis, from seawater.</title>
        <authorList>
            <person name="Wan X."/>
            <person name="Lee A.J."/>
            <person name="Hou S."/>
            <person name="Donachie S.P."/>
        </authorList>
    </citation>
    <scope>NUCLEOTIDE SEQUENCE [LARGE SCALE GENOMIC DNA]</scope>
    <source>
        <strain evidence="2 3">Y2</strain>
    </source>
</reference>
<dbReference type="Proteomes" id="UP000094329">
    <property type="component" value="Unassembled WGS sequence"/>
</dbReference>
<protein>
    <submittedName>
        <fullName evidence="2">Type VI secretion system-associated lipoprotein</fullName>
    </submittedName>
</protein>
<evidence type="ECO:0000256" key="1">
    <source>
        <dbReference type="SAM" id="SignalP"/>
    </source>
</evidence>
<comment type="caution">
    <text evidence="2">The sequence shown here is derived from an EMBL/GenBank/DDBJ whole genome shotgun (WGS) entry which is preliminary data.</text>
</comment>
<dbReference type="PANTHER" id="PTHR37625">
    <property type="entry name" value="OUTER MEMBRANE LIPOPROTEIN-RELATED"/>
    <property type="match status" value="1"/>
</dbReference>
<dbReference type="Gene3D" id="2.60.40.4150">
    <property type="entry name" value="Type VI secretion system, lipoprotein SciN"/>
    <property type="match status" value="1"/>
</dbReference>
<accession>A0ABX3A0Y5</accession>
<feature type="signal peptide" evidence="1">
    <location>
        <begin position="1"/>
        <end position="17"/>
    </location>
</feature>
<dbReference type="EMBL" id="MDTU01000001">
    <property type="protein sequence ID" value="ODN42527.1"/>
    <property type="molecule type" value="Genomic_DNA"/>
</dbReference>
<proteinExistence type="predicted"/>
<gene>
    <name evidence="2" type="ORF">BGC07_05790</name>
</gene>
<dbReference type="NCBIfam" id="TIGR03352">
    <property type="entry name" value="VI_chp_3"/>
    <property type="match status" value="1"/>
</dbReference>
<organism evidence="2 3">
    <name type="scientific">Piscirickettsia litoralis</name>
    <dbReference type="NCBI Taxonomy" id="1891921"/>
    <lineage>
        <taxon>Bacteria</taxon>
        <taxon>Pseudomonadati</taxon>
        <taxon>Pseudomonadota</taxon>
        <taxon>Gammaproteobacteria</taxon>
        <taxon>Thiotrichales</taxon>
        <taxon>Piscirickettsiaceae</taxon>
        <taxon>Piscirickettsia</taxon>
    </lineage>
</organism>
<sequence length="145" mass="16160">MKNHILILLFTSFIALAGCSPGLHLNFNATSNLNPDINHHPSPVVVYLYTLKQRELFDLANFQSLVNASKTLSDSLVKSYTFEIYPGQTKELSLPLSKTASYIGLFAAYRDLPVNSWKNVIDISHHPSSVTLAIKLDNNTIKVSR</sequence>
<dbReference type="Pfam" id="PF12790">
    <property type="entry name" value="T6SS-SciN"/>
    <property type="match status" value="1"/>
</dbReference>
<keyword evidence="3" id="KW-1185">Reference proteome</keyword>
<name>A0ABX3A0Y5_9GAMM</name>
<dbReference type="InterPro" id="IPR038706">
    <property type="entry name" value="Type_VI_SciN-like_sf"/>
</dbReference>
<dbReference type="RefSeq" id="WP_069312324.1">
    <property type="nucleotide sequence ID" value="NZ_MDTU01000001.1"/>
</dbReference>
<dbReference type="PROSITE" id="PS51257">
    <property type="entry name" value="PROKAR_LIPOPROTEIN"/>
    <property type="match status" value="1"/>
</dbReference>
<keyword evidence="2" id="KW-0449">Lipoprotein</keyword>
<evidence type="ECO:0000313" key="3">
    <source>
        <dbReference type="Proteomes" id="UP000094329"/>
    </source>
</evidence>
<dbReference type="InterPro" id="IPR017734">
    <property type="entry name" value="T6SS_SciN"/>
</dbReference>
<feature type="chain" id="PRO_5045618595" evidence="1">
    <location>
        <begin position="18"/>
        <end position="145"/>
    </location>
</feature>
<keyword evidence="1" id="KW-0732">Signal</keyword>
<evidence type="ECO:0000313" key="2">
    <source>
        <dbReference type="EMBL" id="ODN42527.1"/>
    </source>
</evidence>